<dbReference type="Gene3D" id="3.55.50.30">
    <property type="match status" value="1"/>
</dbReference>
<keyword evidence="1" id="KW-0812">Transmembrane</keyword>
<name>A0ABU9YFN1_9PROT</name>
<dbReference type="EMBL" id="JBBKTW010000002">
    <property type="protein sequence ID" value="MEN2987579.1"/>
    <property type="molecule type" value="Genomic_DNA"/>
</dbReference>
<evidence type="ECO:0000256" key="1">
    <source>
        <dbReference type="SAM" id="Phobius"/>
    </source>
</evidence>
<dbReference type="Gene3D" id="2.60.120.1440">
    <property type="match status" value="1"/>
</dbReference>
<proteinExistence type="predicted"/>
<keyword evidence="1" id="KW-0472">Membrane</keyword>
<dbReference type="InterPro" id="IPR012373">
    <property type="entry name" value="Ferrdict_sens_TM"/>
</dbReference>
<feature type="transmembrane region" description="Helical" evidence="1">
    <location>
        <begin position="107"/>
        <end position="127"/>
    </location>
</feature>
<protein>
    <submittedName>
        <fullName evidence="4">FecR domain-containing protein</fullName>
    </submittedName>
</protein>
<comment type="caution">
    <text evidence="4">The sequence shown here is derived from an EMBL/GenBank/DDBJ whole genome shotgun (WGS) entry which is preliminary data.</text>
</comment>
<dbReference type="PIRSF" id="PIRSF018266">
    <property type="entry name" value="FecR"/>
    <property type="match status" value="1"/>
</dbReference>
<evidence type="ECO:0000313" key="5">
    <source>
        <dbReference type="Proteomes" id="UP001413721"/>
    </source>
</evidence>
<evidence type="ECO:0000313" key="4">
    <source>
        <dbReference type="EMBL" id="MEN2987579.1"/>
    </source>
</evidence>
<dbReference type="Pfam" id="PF04773">
    <property type="entry name" value="FecR"/>
    <property type="match status" value="1"/>
</dbReference>
<dbReference type="PANTHER" id="PTHR30273">
    <property type="entry name" value="PERIPLASMIC SIGNAL SENSOR AND SIGMA FACTOR ACTIVATOR FECR-RELATED"/>
    <property type="match status" value="1"/>
</dbReference>
<dbReference type="InterPro" id="IPR006860">
    <property type="entry name" value="FecR"/>
</dbReference>
<feature type="domain" description="FecR protein" evidence="2">
    <location>
        <begin position="134"/>
        <end position="225"/>
    </location>
</feature>
<evidence type="ECO:0000259" key="2">
    <source>
        <dbReference type="Pfam" id="PF04773"/>
    </source>
</evidence>
<evidence type="ECO:0000259" key="3">
    <source>
        <dbReference type="Pfam" id="PF16220"/>
    </source>
</evidence>
<organism evidence="4 5">
    <name type="scientific">Tistrella arctica</name>
    <dbReference type="NCBI Taxonomy" id="3133430"/>
    <lineage>
        <taxon>Bacteria</taxon>
        <taxon>Pseudomonadati</taxon>
        <taxon>Pseudomonadota</taxon>
        <taxon>Alphaproteobacteria</taxon>
        <taxon>Geminicoccales</taxon>
        <taxon>Geminicoccaceae</taxon>
        <taxon>Tistrella</taxon>
    </lineage>
</organism>
<feature type="domain" description="FecR N-terminal" evidence="3">
    <location>
        <begin position="19"/>
        <end position="61"/>
    </location>
</feature>
<dbReference type="InterPro" id="IPR032623">
    <property type="entry name" value="FecR_N"/>
</dbReference>
<reference evidence="4 5" key="1">
    <citation type="submission" date="2024-03" db="EMBL/GenBank/DDBJ databases">
        <title>High-quality draft genome sequencing of Tistrella sp. BH-R2-4.</title>
        <authorList>
            <person name="Dong C."/>
        </authorList>
    </citation>
    <scope>NUCLEOTIDE SEQUENCE [LARGE SCALE GENOMIC DNA]</scope>
    <source>
        <strain evidence="4 5">BH-R2-4</strain>
    </source>
</reference>
<dbReference type="PANTHER" id="PTHR30273:SF2">
    <property type="entry name" value="PROTEIN FECR"/>
    <property type="match status" value="1"/>
</dbReference>
<dbReference type="RefSeq" id="WP_345936847.1">
    <property type="nucleotide sequence ID" value="NZ_JBBKTW010000002.1"/>
</dbReference>
<dbReference type="Proteomes" id="UP001413721">
    <property type="component" value="Unassembled WGS sequence"/>
</dbReference>
<sequence length="336" mass="34697">MTGARDTMDPVTTDAAIIDAALERFIRARDPDAAPGEAEALAAWAAADPAHAAALARVEALWGADVFAAALAKAATTDMAPATDARTPAPISGAIATRRRRPVLRRLALAASVLVAVGIGAALDLPVRLQADAITATGERRVMMLADGSRVTLDTDTAIAVTIDDTGRHLRLLGGRAFFEVSPDGARPFTVAAGPATVRVTGTAFAVGFAADDAVRVQVRSGRVEAGAAGQTVALAAGDALRLDNTGPGAVTRPDPAQSLGWLDGRLVFADRPLGEVLAELDRYLPGRILITDPALANRRVTGNYRLDDPADSTQSLAAVAGARVTRLTGMLLILH</sequence>
<keyword evidence="1" id="KW-1133">Transmembrane helix</keyword>
<gene>
    <name evidence="4" type="ORF">WG926_04635</name>
</gene>
<keyword evidence="5" id="KW-1185">Reference proteome</keyword>
<accession>A0ABU9YFN1</accession>
<dbReference type="Pfam" id="PF16220">
    <property type="entry name" value="DUF4880"/>
    <property type="match status" value="1"/>
</dbReference>